<dbReference type="PANTHER" id="PTHR34611:SF2">
    <property type="entry name" value="INACTIVE RECOMBINATION-PROMOTING NUCLEASE-LIKE PROTEIN RPNE-RELATED"/>
    <property type="match status" value="1"/>
</dbReference>
<dbReference type="InterPro" id="IPR006842">
    <property type="entry name" value="Transposase_31"/>
</dbReference>
<protein>
    <recommendedName>
        <fullName evidence="1">Transposase (putative) YhgA-like domain-containing protein</fullName>
    </recommendedName>
</protein>
<dbReference type="KEGG" id="dae:Dtox_0740"/>
<dbReference type="GO" id="GO:1990238">
    <property type="term" value="F:double-stranded DNA endonuclease activity"/>
    <property type="evidence" value="ECO:0007669"/>
    <property type="project" value="TreeGrafter"/>
</dbReference>
<dbReference type="InterPro" id="IPR051699">
    <property type="entry name" value="Rpn/YhgA-like_nuclease"/>
</dbReference>
<name>C8W1K7_DESAS</name>
<organism evidence="2 3">
    <name type="scientific">Desulfofarcimen acetoxidans (strain ATCC 49208 / DSM 771 / KCTC 5769 / VKM B-1644 / 5575)</name>
    <name type="common">Desulfotomaculum acetoxidans</name>
    <dbReference type="NCBI Taxonomy" id="485916"/>
    <lineage>
        <taxon>Bacteria</taxon>
        <taxon>Bacillati</taxon>
        <taxon>Bacillota</taxon>
        <taxon>Clostridia</taxon>
        <taxon>Eubacteriales</taxon>
        <taxon>Peptococcaceae</taxon>
        <taxon>Desulfofarcimen</taxon>
    </lineage>
</organism>
<dbReference type="EMBL" id="CP001720">
    <property type="protein sequence ID" value="ACV61652.1"/>
    <property type="molecule type" value="Genomic_DNA"/>
</dbReference>
<reference evidence="2 3" key="1">
    <citation type="journal article" date="2009" name="Stand. Genomic Sci.">
        <title>Complete genome sequence of Desulfotomaculum acetoxidans type strain (5575).</title>
        <authorList>
            <person name="Spring S."/>
            <person name="Lapidus A."/>
            <person name="Schroder M."/>
            <person name="Gleim D."/>
            <person name="Sims D."/>
            <person name="Meincke L."/>
            <person name="Glavina Del Rio T."/>
            <person name="Tice H."/>
            <person name="Copeland A."/>
            <person name="Cheng J.F."/>
            <person name="Lucas S."/>
            <person name="Chen F."/>
            <person name="Nolan M."/>
            <person name="Bruce D."/>
            <person name="Goodwin L."/>
            <person name="Pitluck S."/>
            <person name="Ivanova N."/>
            <person name="Mavromatis K."/>
            <person name="Mikhailova N."/>
            <person name="Pati A."/>
            <person name="Chen A."/>
            <person name="Palaniappan K."/>
            <person name="Land M."/>
            <person name="Hauser L."/>
            <person name="Chang Y.J."/>
            <person name="Jeffries C.D."/>
            <person name="Chain P."/>
            <person name="Saunders E."/>
            <person name="Brettin T."/>
            <person name="Detter J.C."/>
            <person name="Goker M."/>
            <person name="Bristow J."/>
            <person name="Eisen J.A."/>
            <person name="Markowitz V."/>
            <person name="Hugenholtz P."/>
            <person name="Kyrpides N.C."/>
            <person name="Klenk H.P."/>
            <person name="Han C."/>
        </authorList>
    </citation>
    <scope>NUCLEOTIDE SEQUENCE [LARGE SCALE GENOMIC DNA]</scope>
    <source>
        <strain evidence="3">ATCC 49208 / DSM 771 / VKM B-1644</strain>
    </source>
</reference>
<keyword evidence="3" id="KW-1185">Reference proteome</keyword>
<dbReference type="RefSeq" id="WP_015756370.1">
    <property type="nucleotide sequence ID" value="NC_013216.1"/>
</dbReference>
<evidence type="ECO:0000313" key="3">
    <source>
        <dbReference type="Proteomes" id="UP000002217"/>
    </source>
</evidence>
<dbReference type="Pfam" id="PF04754">
    <property type="entry name" value="Transposase_31"/>
    <property type="match status" value="1"/>
</dbReference>
<dbReference type="AlphaFoldDB" id="C8W1K7"/>
<dbReference type="STRING" id="485916.Dtox_0740"/>
<dbReference type="OrthoDB" id="1980949at2"/>
<dbReference type="eggNOG" id="COG5464">
    <property type="taxonomic scope" value="Bacteria"/>
</dbReference>
<accession>C8W1K7</accession>
<sequence length="323" mass="38402">MLDDEPNQPNIHHPHDKGYRQILTNKKSFLQLIKSFIKENWVNDINEDDLILVNKSYITKDFTEKEADIVYKLKTRQAEIIFYILLELQSTVDFLMPFRLLQYMVEIWREVYNNTPSEKRERKDFRLPPIIPAVLYNGKDNWTVGLNFKEMLGGYQNFEQHLLDFRYIFFDVNRYSEKELYQMANLVASVFLLDQTITHEELIRRFKKLARVLKRLTPEEFRQFATWLINVLKPKFASYMQKELDNVLCKNSPLEVDIMIMNLEITLDEMQKKARDEGRDEGKKEAQKNIARAALKKGASIDFISEITGLTEEEIQKLKDQMN</sequence>
<feature type="domain" description="Transposase (putative) YhgA-like" evidence="1">
    <location>
        <begin position="14"/>
        <end position="217"/>
    </location>
</feature>
<evidence type="ECO:0000313" key="2">
    <source>
        <dbReference type="EMBL" id="ACV61652.1"/>
    </source>
</evidence>
<proteinExistence type="predicted"/>
<evidence type="ECO:0000259" key="1">
    <source>
        <dbReference type="Pfam" id="PF04754"/>
    </source>
</evidence>
<dbReference type="GO" id="GO:0006310">
    <property type="term" value="P:DNA recombination"/>
    <property type="evidence" value="ECO:0007669"/>
    <property type="project" value="TreeGrafter"/>
</dbReference>
<dbReference type="HOGENOM" id="CLU_059548_0_1_9"/>
<dbReference type="PANTHER" id="PTHR34611">
    <property type="match status" value="1"/>
</dbReference>
<dbReference type="Proteomes" id="UP000002217">
    <property type="component" value="Chromosome"/>
</dbReference>
<gene>
    <name evidence="2" type="ordered locus">Dtox_0740</name>
</gene>